<dbReference type="EMBL" id="AC138197">
    <property type="protein sequence ID" value="AAX96085.1"/>
    <property type="molecule type" value="Genomic_DNA"/>
</dbReference>
<name>Q2R7J8_ORYSJ</name>
<gene>
    <name evidence="2" type="ordered locus">LOC_Os11g16360</name>
</gene>
<organism evidence="2 3">
    <name type="scientific">Oryza sativa subsp. japonica</name>
    <name type="common">Rice</name>
    <dbReference type="NCBI Taxonomy" id="39947"/>
    <lineage>
        <taxon>Eukaryota</taxon>
        <taxon>Viridiplantae</taxon>
        <taxon>Streptophyta</taxon>
        <taxon>Embryophyta</taxon>
        <taxon>Tracheophyta</taxon>
        <taxon>Spermatophyta</taxon>
        <taxon>Magnoliopsida</taxon>
        <taxon>Liliopsida</taxon>
        <taxon>Poales</taxon>
        <taxon>Poaceae</taxon>
        <taxon>BOP clade</taxon>
        <taxon>Oryzoideae</taxon>
        <taxon>Oryzeae</taxon>
        <taxon>Oryzinae</taxon>
        <taxon>Oryza</taxon>
        <taxon>Oryza sativa</taxon>
    </lineage>
</organism>
<evidence type="ECO:0000313" key="3">
    <source>
        <dbReference type="Proteomes" id="UP000000763"/>
    </source>
</evidence>
<evidence type="ECO:0000256" key="1">
    <source>
        <dbReference type="SAM" id="MobiDB-lite"/>
    </source>
</evidence>
<dbReference type="AlphaFoldDB" id="Q2R7J8"/>
<protein>
    <submittedName>
        <fullName evidence="2">Uncharacterized protein</fullName>
    </submittedName>
</protein>
<proteinExistence type="predicted"/>
<reference evidence="3" key="2">
    <citation type="journal article" date="2008" name="Nucleic Acids Res.">
        <title>The rice annotation project database (RAP-DB): 2008 update.</title>
        <authorList>
            <consortium name="The rice annotation project (RAP)"/>
        </authorList>
    </citation>
    <scope>GENOME REANNOTATION</scope>
    <source>
        <strain evidence="3">cv. Nipponbare</strain>
    </source>
</reference>
<accession>Q2R7J8</accession>
<sequence>MATAGRGTAGRLLACPPPPTMAAAERGTASRPRWMGREERRGEEEEEERSVERISVRKGKRYVRMWLQLWRRG</sequence>
<evidence type="ECO:0000313" key="2">
    <source>
        <dbReference type="EMBL" id="AAX96085.1"/>
    </source>
</evidence>
<feature type="region of interest" description="Disordered" evidence="1">
    <location>
        <begin position="1"/>
        <end position="49"/>
    </location>
</feature>
<reference evidence="3" key="1">
    <citation type="journal article" date="2005" name="Nature">
        <title>The map-based sequence of the rice genome.</title>
        <authorList>
            <consortium name="International rice genome sequencing project (IRGSP)"/>
            <person name="Matsumoto T."/>
            <person name="Wu J."/>
            <person name="Kanamori H."/>
            <person name="Katayose Y."/>
            <person name="Fujisawa M."/>
            <person name="Namiki N."/>
            <person name="Mizuno H."/>
            <person name="Yamamoto K."/>
            <person name="Antonio B.A."/>
            <person name="Baba T."/>
            <person name="Sakata K."/>
            <person name="Nagamura Y."/>
            <person name="Aoki H."/>
            <person name="Arikawa K."/>
            <person name="Arita K."/>
            <person name="Bito T."/>
            <person name="Chiden Y."/>
            <person name="Fujitsuka N."/>
            <person name="Fukunaka R."/>
            <person name="Hamada M."/>
            <person name="Harada C."/>
            <person name="Hayashi A."/>
            <person name="Hijishita S."/>
            <person name="Honda M."/>
            <person name="Hosokawa S."/>
            <person name="Ichikawa Y."/>
            <person name="Idonuma A."/>
            <person name="Iijima M."/>
            <person name="Ikeda M."/>
            <person name="Ikeno M."/>
            <person name="Ito K."/>
            <person name="Ito S."/>
            <person name="Ito T."/>
            <person name="Ito Y."/>
            <person name="Ito Y."/>
            <person name="Iwabuchi A."/>
            <person name="Kamiya K."/>
            <person name="Karasawa W."/>
            <person name="Kurita K."/>
            <person name="Katagiri S."/>
            <person name="Kikuta A."/>
            <person name="Kobayashi H."/>
            <person name="Kobayashi N."/>
            <person name="Machita K."/>
            <person name="Maehara T."/>
            <person name="Masukawa M."/>
            <person name="Mizubayashi T."/>
            <person name="Mukai Y."/>
            <person name="Nagasaki H."/>
            <person name="Nagata Y."/>
            <person name="Naito S."/>
            <person name="Nakashima M."/>
            <person name="Nakama Y."/>
            <person name="Nakamichi Y."/>
            <person name="Nakamura M."/>
            <person name="Meguro A."/>
            <person name="Negishi M."/>
            <person name="Ohta I."/>
            <person name="Ohta T."/>
            <person name="Okamoto M."/>
            <person name="Ono N."/>
            <person name="Saji S."/>
            <person name="Sakaguchi M."/>
            <person name="Sakai K."/>
            <person name="Shibata M."/>
            <person name="Shimokawa T."/>
            <person name="Song J."/>
            <person name="Takazaki Y."/>
            <person name="Terasawa K."/>
            <person name="Tsugane M."/>
            <person name="Tsuji K."/>
            <person name="Ueda S."/>
            <person name="Waki K."/>
            <person name="Yamagata H."/>
            <person name="Yamamoto M."/>
            <person name="Yamamoto S."/>
            <person name="Yamane H."/>
            <person name="Yoshiki S."/>
            <person name="Yoshihara R."/>
            <person name="Yukawa K."/>
            <person name="Zhong H."/>
            <person name="Yano M."/>
            <person name="Yuan Q."/>
            <person name="Ouyang S."/>
            <person name="Liu J."/>
            <person name="Jones K.M."/>
            <person name="Gansberger K."/>
            <person name="Moffat K."/>
            <person name="Hill J."/>
            <person name="Bera J."/>
            <person name="Fadrosh D."/>
            <person name="Jin S."/>
            <person name="Johri S."/>
            <person name="Kim M."/>
            <person name="Overton L."/>
            <person name="Reardon M."/>
            <person name="Tsitrin T."/>
            <person name="Vuong H."/>
            <person name="Weaver B."/>
            <person name="Ciecko A."/>
            <person name="Tallon L."/>
            <person name="Jackson J."/>
            <person name="Pai G."/>
            <person name="Aken S.V."/>
            <person name="Utterback T."/>
            <person name="Reidmuller S."/>
            <person name="Feldblyum T."/>
            <person name="Hsiao J."/>
            <person name="Zismann V."/>
            <person name="Iobst S."/>
            <person name="de Vazeille A.R."/>
            <person name="Buell C.R."/>
            <person name="Ying K."/>
            <person name="Li Y."/>
            <person name="Lu T."/>
            <person name="Huang Y."/>
            <person name="Zhao Q."/>
            <person name="Feng Q."/>
            <person name="Zhang L."/>
            <person name="Zhu J."/>
            <person name="Weng Q."/>
            <person name="Mu J."/>
            <person name="Lu Y."/>
            <person name="Fan D."/>
            <person name="Liu Y."/>
            <person name="Guan J."/>
            <person name="Zhang Y."/>
            <person name="Yu S."/>
            <person name="Liu X."/>
            <person name="Zhang Y."/>
            <person name="Hong G."/>
            <person name="Han B."/>
            <person name="Choisne N."/>
            <person name="Demange N."/>
            <person name="Orjeda G."/>
            <person name="Samain S."/>
            <person name="Cattolico L."/>
            <person name="Pelletier E."/>
            <person name="Couloux A."/>
            <person name="Segurens B."/>
            <person name="Wincker P."/>
            <person name="D'Hont A."/>
            <person name="Scarpelli C."/>
            <person name="Weissenbach J."/>
            <person name="Salanoubat M."/>
            <person name="Quetier F."/>
            <person name="Yu Y."/>
            <person name="Kim H.R."/>
            <person name="Rambo T."/>
            <person name="Currie J."/>
            <person name="Collura K."/>
            <person name="Luo M."/>
            <person name="Yang T."/>
            <person name="Ammiraju J.S.S."/>
            <person name="Engler F."/>
            <person name="Soderlund C."/>
            <person name="Wing R.A."/>
            <person name="Palmer L.E."/>
            <person name="de la Bastide M."/>
            <person name="Spiegel L."/>
            <person name="Nascimento L."/>
            <person name="Zutavern T."/>
            <person name="O'Shaughnessy A."/>
            <person name="Dike S."/>
            <person name="Dedhia N."/>
            <person name="Preston R."/>
            <person name="Balija V."/>
            <person name="McCombie W.R."/>
            <person name="Chow T."/>
            <person name="Chen H."/>
            <person name="Chung M."/>
            <person name="Chen C."/>
            <person name="Shaw J."/>
            <person name="Wu H."/>
            <person name="Hsiao K."/>
            <person name="Chao Y."/>
            <person name="Chu M."/>
            <person name="Cheng C."/>
            <person name="Hour A."/>
            <person name="Lee P."/>
            <person name="Lin S."/>
            <person name="Lin Y."/>
            <person name="Liou J."/>
            <person name="Liu S."/>
            <person name="Hsing Y."/>
            <person name="Raghuvanshi S."/>
            <person name="Mohanty A."/>
            <person name="Bharti A.K."/>
            <person name="Gaur A."/>
            <person name="Gupta V."/>
            <person name="Kumar D."/>
            <person name="Ravi V."/>
            <person name="Vij S."/>
            <person name="Kapur A."/>
            <person name="Khurana P."/>
            <person name="Khurana P."/>
            <person name="Khurana J.P."/>
            <person name="Tyagi A.K."/>
            <person name="Gaikwad K."/>
            <person name="Singh A."/>
            <person name="Dalal V."/>
            <person name="Srivastava S."/>
            <person name="Dixit A."/>
            <person name="Pal A.K."/>
            <person name="Ghazi I.A."/>
            <person name="Yadav M."/>
            <person name="Pandit A."/>
            <person name="Bhargava A."/>
            <person name="Sureshbabu K."/>
            <person name="Batra K."/>
            <person name="Sharma T.R."/>
            <person name="Mohapatra T."/>
            <person name="Singh N.K."/>
            <person name="Messing J."/>
            <person name="Nelson A.B."/>
            <person name="Fuks G."/>
            <person name="Kavchok S."/>
            <person name="Keizer G."/>
            <person name="Linton E."/>
            <person name="Llaca V."/>
            <person name="Song R."/>
            <person name="Tanyolac B."/>
            <person name="Young S."/>
            <person name="Ho-Il K."/>
            <person name="Hahn J.H."/>
            <person name="Sangsakoo G."/>
            <person name="Vanavichit A."/>
            <person name="de Mattos Luiz.A.T."/>
            <person name="Zimmer P.D."/>
            <person name="Malone G."/>
            <person name="Dellagostin O."/>
            <person name="de Oliveira A.C."/>
            <person name="Bevan M."/>
            <person name="Bancroft I."/>
            <person name="Minx P."/>
            <person name="Cordum H."/>
            <person name="Wilson R."/>
            <person name="Cheng Z."/>
            <person name="Jin W."/>
            <person name="Jiang J."/>
            <person name="Leong S.A."/>
            <person name="Iwama H."/>
            <person name="Gojobori T."/>
            <person name="Itoh T."/>
            <person name="Niimura Y."/>
            <person name="Fujii Y."/>
            <person name="Habara T."/>
            <person name="Sakai H."/>
            <person name="Sato Y."/>
            <person name="Wilson G."/>
            <person name="Kumar K."/>
            <person name="McCouch S."/>
            <person name="Juretic N."/>
            <person name="Hoen D."/>
            <person name="Wright S."/>
            <person name="Bruskiewich R."/>
            <person name="Bureau T."/>
            <person name="Miyao A."/>
            <person name="Hirochika H."/>
            <person name="Nishikawa T."/>
            <person name="Kadowaki K."/>
            <person name="Sugiura M."/>
            <person name="Burr B."/>
            <person name="Sasaki T."/>
        </authorList>
    </citation>
    <scope>NUCLEOTIDE SEQUENCE [LARGE SCALE GENOMIC DNA]</scope>
    <source>
        <strain evidence="3">cv. Nipponbare</strain>
    </source>
</reference>
<dbReference type="Proteomes" id="UP000000763">
    <property type="component" value="Chromosome 11"/>
</dbReference>